<dbReference type="Proteomes" id="UP000256519">
    <property type="component" value="Unassembled WGS sequence"/>
</dbReference>
<keyword evidence="1" id="KW-0812">Transmembrane</keyword>
<accession>A0A0L1LZD2</accession>
<protein>
    <recommendedName>
        <fullName evidence="6">NADH dehydrogenase subunit 6</fullName>
    </recommendedName>
</protein>
<accession>A0A269VYG7</accession>
<name>A0A269VYG7_PRIMG</name>
<dbReference type="EMBL" id="CP045272">
    <property type="protein sequence ID" value="QJX77881.1"/>
    <property type="molecule type" value="Genomic_DNA"/>
</dbReference>
<feature type="transmembrane region" description="Helical" evidence="1">
    <location>
        <begin position="12"/>
        <end position="32"/>
    </location>
</feature>
<evidence type="ECO:0000313" key="4">
    <source>
        <dbReference type="Proteomes" id="UP000256519"/>
    </source>
</evidence>
<dbReference type="RefSeq" id="WP_013056712.1">
    <property type="nucleotide sequence ID" value="NZ_CAXOOG010000078.1"/>
</dbReference>
<dbReference type="AlphaFoldDB" id="A0A269VYG7"/>
<keyword evidence="1" id="KW-1133">Transmembrane helix</keyword>
<feature type="transmembrane region" description="Helical" evidence="1">
    <location>
        <begin position="38"/>
        <end position="59"/>
    </location>
</feature>
<dbReference type="Proteomes" id="UP000501076">
    <property type="component" value="Chromosome"/>
</dbReference>
<dbReference type="EMBL" id="PQWM01000006">
    <property type="protein sequence ID" value="RDZ18455.1"/>
    <property type="molecule type" value="Genomic_DNA"/>
</dbReference>
<evidence type="ECO:0000313" key="2">
    <source>
        <dbReference type="EMBL" id="QJX77881.1"/>
    </source>
</evidence>
<evidence type="ECO:0000313" key="5">
    <source>
        <dbReference type="Proteomes" id="UP000501076"/>
    </source>
</evidence>
<gene>
    <name evidence="3" type="ORF">C3744_06205</name>
    <name evidence="2" type="ORF">FDZ14_17420</name>
</gene>
<keyword evidence="1" id="KW-0472">Membrane</keyword>
<feature type="transmembrane region" description="Helical" evidence="1">
    <location>
        <begin position="71"/>
        <end position="100"/>
    </location>
</feature>
<evidence type="ECO:0008006" key="6">
    <source>
        <dbReference type="Google" id="ProtNLM"/>
    </source>
</evidence>
<evidence type="ECO:0000313" key="3">
    <source>
        <dbReference type="EMBL" id="RDZ18455.1"/>
    </source>
</evidence>
<reference evidence="3 4" key="1">
    <citation type="journal article" date="2018" name="Appl. Environ. Microbiol.">
        <title>Antimicrobial susceptibility testing and tentative epidemiological cut-off values of five Bacillus species relevant for use as animal feed additives or for plant protection.</title>
        <authorList>
            <person name="Agerso Y."/>
            <person name="Stuer-Lauridsen B."/>
            <person name="Bjerre K."/>
            <person name="Jensen M.G."/>
            <person name="Johansen E."/>
            <person name="Bennedsen M."/>
            <person name="Brockmann E."/>
            <person name="Nielsen B."/>
        </authorList>
    </citation>
    <scope>NUCLEOTIDE SEQUENCE [LARGE SCALE GENOMIC DNA]</scope>
    <source>
        <strain evidence="3 4">CHCC20162</strain>
    </source>
</reference>
<sequence>MKVKKVNKNTMIKTLKVISVVSLLALLFIIAYDRSMSTSMIILFSSLIFFVFVLSDFFFDRKPWGLKGLQLYISLMLFIIAIFEMHQVVSSLCVISIMALPKVIDELA</sequence>
<proteinExistence type="predicted"/>
<evidence type="ECO:0000256" key="1">
    <source>
        <dbReference type="SAM" id="Phobius"/>
    </source>
</evidence>
<organism evidence="3 4">
    <name type="scientific">Priestia megaterium</name>
    <name type="common">Bacillus megaterium</name>
    <dbReference type="NCBI Taxonomy" id="1404"/>
    <lineage>
        <taxon>Bacteria</taxon>
        <taxon>Bacillati</taxon>
        <taxon>Bacillota</taxon>
        <taxon>Bacilli</taxon>
        <taxon>Bacillales</taxon>
        <taxon>Bacillaceae</taxon>
        <taxon>Priestia</taxon>
    </lineage>
</organism>
<reference evidence="2 5" key="2">
    <citation type="submission" date="2019-10" db="EMBL/GenBank/DDBJ databases">
        <title>Complete genome sequences for adaption low water activity.</title>
        <authorList>
            <person name="Zhao L."/>
            <person name="Zhong J."/>
        </authorList>
    </citation>
    <scope>NUCLEOTIDE SEQUENCE [LARGE SCALE GENOMIC DNA]</scope>
    <source>
        <strain evidence="2 5">FDU301</strain>
    </source>
</reference>